<feature type="region of interest" description="Disordered" evidence="1">
    <location>
        <begin position="550"/>
        <end position="597"/>
    </location>
</feature>
<protein>
    <submittedName>
        <fullName evidence="2">NS1</fullName>
    </submittedName>
</protein>
<evidence type="ECO:0000313" key="2">
    <source>
        <dbReference type="EMBL" id="QFQ60953.1"/>
    </source>
</evidence>
<name>A0A5P8I0C9_9VIRU</name>
<reference evidence="2" key="1">
    <citation type="journal article" date="2019" name="Virus Res.">
        <title>The mycovirome of a fungal collection from the sea cucumber Holothuria polii.</title>
        <authorList>
            <person name="Nerva L."/>
            <person name="Forgia M."/>
            <person name="Ciuffo M."/>
            <person name="Chitarra W."/>
            <person name="Chiapello M."/>
            <person name="Vallino M."/>
            <person name="Varese G.C."/>
            <person name="Turina M."/>
        </authorList>
    </citation>
    <scope>NUCLEOTIDE SEQUENCE</scope>
    <source>
        <strain evidence="2">CREA-VE-6SY1</strain>
    </source>
</reference>
<proteinExistence type="predicted"/>
<sequence length="597" mass="67549">MSSNTNMIEKIDQKLDLMTHTVGVTLTAEETAFLRESLKNLGMPKATLTPVSDGDTLTANNELVLEKQSNPGFCYVCLVRCLPSYETTEHNHFRESLQVFVDVLGAEPSGKDVILWLCLLEHVLNGSAESSTMMVDSKNPLPFLNVDAHLKTLAKISTSSYRFQYHDDCGRLHILGSPDDKCGCNEILCDHGWASRFVLQIITREGQTVGADIDFSELFCGEISKPEPSELSLRTQEQANKRTQQMLNRSDSVHEPLRAGVNDPHEEAMREQLSNDMIKLLEQQLNARTESLQLTVEALMQERNQSQSKRAKEDILSSDCFETDTEDENSTVRTLGPTDSSSVLERYHANKRYMKAGSVTGLNMSKPKQVYTMKRTTSVLEPVQEIEDLNREFDVVQGYIKTQSMREKERESLSKVYAINGLAAPFKDKDLNFLIHFHTALETCGMNPSEKPIDAFEYLGTLKPRNPTEELMKQVICRTFDFDDMTVISNPFKLPFINVGMNITESVLCKCMSLMKSKYRNAWFDQMKCLRVPKFHNEFDDYSNDIVHRDSISQSRSSQQRRRSRRDTTGSGSESTTGSSKASSQKKKSNSILGLRI</sequence>
<feature type="region of interest" description="Disordered" evidence="1">
    <location>
        <begin position="321"/>
        <end position="341"/>
    </location>
</feature>
<dbReference type="RefSeq" id="YP_010840596.1">
    <property type="nucleotide sequence ID" value="NC_078857.1"/>
</dbReference>
<feature type="compositionally biased region" description="Low complexity" evidence="1">
    <location>
        <begin position="569"/>
        <end position="583"/>
    </location>
</feature>
<dbReference type="KEGG" id="vg:80557478"/>
<organism evidence="2">
    <name type="scientific">Coniothyrium diplodiella negative-stranded RNA virus 1</name>
    <dbReference type="NCBI Taxonomy" id="2587545"/>
    <lineage>
        <taxon>Viruses</taxon>
        <taxon>Riboviria</taxon>
        <taxon>Orthornavirae</taxon>
        <taxon>Negarnaviricota</taxon>
        <taxon>Polyploviricotina</taxon>
        <taxon>Bunyaviricetes</taxon>
        <taxon>Hareavirales</taxon>
        <taxon>Discoviridae</taxon>
        <taxon>Orthodiscovirus</taxon>
        <taxon>Orthodiscovirus coniellae</taxon>
    </lineage>
</organism>
<dbReference type="GeneID" id="80557478"/>
<dbReference type="EMBL" id="MN532679">
    <property type="protein sequence ID" value="QFQ60953.1"/>
    <property type="molecule type" value="Viral_cRNA"/>
</dbReference>
<accession>A0A5P8I0C9</accession>
<evidence type="ECO:0000256" key="1">
    <source>
        <dbReference type="SAM" id="MobiDB-lite"/>
    </source>
</evidence>
<feature type="compositionally biased region" description="Polar residues" evidence="1">
    <location>
        <begin position="331"/>
        <end position="341"/>
    </location>
</feature>